<gene>
    <name evidence="3" type="ORF">FTW19_19470</name>
</gene>
<evidence type="ECO:0000313" key="4">
    <source>
        <dbReference type="Proteomes" id="UP000321820"/>
    </source>
</evidence>
<reference evidence="3 4" key="1">
    <citation type="submission" date="2019-08" db="EMBL/GenBank/DDBJ databases">
        <title>Complete genome sequence of Terriglobus albidus strain ORNL.</title>
        <authorList>
            <person name="Podar M."/>
        </authorList>
    </citation>
    <scope>NUCLEOTIDE SEQUENCE [LARGE SCALE GENOMIC DNA]</scope>
    <source>
        <strain evidence="3 4">ORNL</strain>
    </source>
</reference>
<dbReference type="Pfam" id="PF08450">
    <property type="entry name" value="SGL"/>
    <property type="match status" value="1"/>
</dbReference>
<dbReference type="Proteomes" id="UP000321820">
    <property type="component" value="Chromosome"/>
</dbReference>
<dbReference type="InterPro" id="IPR013658">
    <property type="entry name" value="SGL"/>
</dbReference>
<dbReference type="AlphaFoldDB" id="A0A5B9EFR8"/>
<dbReference type="SUPFAM" id="SSF51004">
    <property type="entry name" value="C-terminal (heme d1) domain of cytochrome cd1-nitrite reductase"/>
    <property type="match status" value="1"/>
</dbReference>
<dbReference type="KEGG" id="talb:FTW19_19470"/>
<evidence type="ECO:0000259" key="2">
    <source>
        <dbReference type="Pfam" id="PF08450"/>
    </source>
</evidence>
<organism evidence="3 4">
    <name type="scientific">Terriglobus albidus</name>
    <dbReference type="NCBI Taxonomy" id="1592106"/>
    <lineage>
        <taxon>Bacteria</taxon>
        <taxon>Pseudomonadati</taxon>
        <taxon>Acidobacteriota</taxon>
        <taxon>Terriglobia</taxon>
        <taxon>Terriglobales</taxon>
        <taxon>Acidobacteriaceae</taxon>
        <taxon>Terriglobus</taxon>
    </lineage>
</organism>
<dbReference type="EMBL" id="CP042806">
    <property type="protein sequence ID" value="QEE29965.1"/>
    <property type="molecule type" value="Genomic_DNA"/>
</dbReference>
<name>A0A5B9EFR8_9BACT</name>
<feature type="signal peptide" evidence="1">
    <location>
        <begin position="1"/>
        <end position="20"/>
    </location>
</feature>
<feature type="domain" description="SMP-30/Gluconolactonase/LRE-like region" evidence="2">
    <location>
        <begin position="59"/>
        <end position="159"/>
    </location>
</feature>
<accession>A0A5B9EFR8</accession>
<dbReference type="OrthoDB" id="7187796at2"/>
<dbReference type="Gene3D" id="2.130.10.10">
    <property type="entry name" value="YVTN repeat-like/Quinoprotein amine dehydrogenase"/>
    <property type="match status" value="2"/>
</dbReference>
<dbReference type="InterPro" id="IPR015943">
    <property type="entry name" value="WD40/YVTN_repeat-like_dom_sf"/>
</dbReference>
<feature type="chain" id="PRO_5022861749" evidence="1">
    <location>
        <begin position="21"/>
        <end position="336"/>
    </location>
</feature>
<keyword evidence="1" id="KW-0732">Signal</keyword>
<dbReference type="PANTHER" id="PTHR47197">
    <property type="entry name" value="PROTEIN NIRF"/>
    <property type="match status" value="1"/>
</dbReference>
<protein>
    <submittedName>
        <fullName evidence="3">YncE family protein</fullName>
    </submittedName>
</protein>
<evidence type="ECO:0000256" key="1">
    <source>
        <dbReference type="SAM" id="SignalP"/>
    </source>
</evidence>
<dbReference type="InterPro" id="IPR051200">
    <property type="entry name" value="Host-pathogen_enzymatic-act"/>
</dbReference>
<dbReference type="PANTHER" id="PTHR47197:SF3">
    <property type="entry name" value="DIHYDRO-HEME D1 DEHYDROGENASE"/>
    <property type="match status" value="1"/>
</dbReference>
<proteinExistence type="predicted"/>
<evidence type="ECO:0000313" key="3">
    <source>
        <dbReference type="EMBL" id="QEE29965.1"/>
    </source>
</evidence>
<dbReference type="RefSeq" id="WP_147649235.1">
    <property type="nucleotide sequence ID" value="NZ_CP042806.1"/>
</dbReference>
<keyword evidence="4" id="KW-1185">Reference proteome</keyword>
<sequence length="336" mass="34753">MRLFPLAGTLLLSLASVSHAQAYHIADHWQVGGQGGWDYILSDDAAHRLYIAHNARVEVVDTATGKLIGAVTGLKSTHGVALNPDGKTGYISDGAGNAIVVFDRASLAVKATVPAGTNPDGIAYEPTTKTVWAFNGRSKNVSVLDTSNNTIVATIALPGKPEFPQADGHGAVFVNIEDANSIVKLDAQGKKIEGTWPLTGCESPSGMAIDHAKHRLFSVCDGKKMAIVDFASGKLLGLASIGDSPDAAGFDAKTGFAFSSNGEGSLSVVDTGKAGFPTIQTLATARGAKTMAFDAVTGKIFLGAAKYGPAPAPTAATPRPRPTILPDTFEILVVSR</sequence>
<dbReference type="InterPro" id="IPR011048">
    <property type="entry name" value="Haem_d1_sf"/>
</dbReference>